<sequence length="71" mass="7719">MSRRRPALWHGRLLDALHEALDAADRLHPLDDPRGLVRIGNALGRGGVALKALSAAAPDLLKPDDFKEETT</sequence>
<dbReference type="KEGG" id="rru:Rru_A2138"/>
<dbReference type="Proteomes" id="UP000001929">
    <property type="component" value="Chromosome"/>
</dbReference>
<proteinExistence type="predicted"/>
<dbReference type="AlphaFoldDB" id="Q2RSF7"/>
<evidence type="ECO:0000313" key="1">
    <source>
        <dbReference type="EMBL" id="ABC22938.1"/>
    </source>
</evidence>
<dbReference type="RefSeq" id="WP_011389987.1">
    <property type="nucleotide sequence ID" value="NC_007643.1"/>
</dbReference>
<evidence type="ECO:0000313" key="2">
    <source>
        <dbReference type="Proteomes" id="UP000001929"/>
    </source>
</evidence>
<dbReference type="STRING" id="269796.Rru_A2138"/>
<dbReference type="EMBL" id="CP000230">
    <property type="protein sequence ID" value="ABC22938.1"/>
    <property type="molecule type" value="Genomic_DNA"/>
</dbReference>
<name>Q2RSF7_RHORT</name>
<protein>
    <submittedName>
        <fullName evidence="1">Uncharacterized protein</fullName>
    </submittedName>
</protein>
<accession>Q2RSF7</accession>
<dbReference type="HOGENOM" id="CLU_2737427_0_0_5"/>
<dbReference type="PATRIC" id="fig|269796.9.peg.2231"/>
<reference evidence="1 2" key="1">
    <citation type="journal article" date="2011" name="Stand. Genomic Sci.">
        <title>Complete genome sequence of Rhodospirillum rubrum type strain (S1).</title>
        <authorList>
            <person name="Munk A.C."/>
            <person name="Copeland A."/>
            <person name="Lucas S."/>
            <person name="Lapidus A."/>
            <person name="Del Rio T.G."/>
            <person name="Barry K."/>
            <person name="Detter J.C."/>
            <person name="Hammon N."/>
            <person name="Israni S."/>
            <person name="Pitluck S."/>
            <person name="Brettin T."/>
            <person name="Bruce D."/>
            <person name="Han C."/>
            <person name="Tapia R."/>
            <person name="Gilna P."/>
            <person name="Schmutz J."/>
            <person name="Larimer F."/>
            <person name="Land M."/>
            <person name="Kyrpides N.C."/>
            <person name="Mavromatis K."/>
            <person name="Richardson P."/>
            <person name="Rohde M."/>
            <person name="Goker M."/>
            <person name="Klenk H.P."/>
            <person name="Zhang Y."/>
            <person name="Roberts G.P."/>
            <person name="Reslewic S."/>
            <person name="Schwartz D.C."/>
        </authorList>
    </citation>
    <scope>NUCLEOTIDE SEQUENCE [LARGE SCALE GENOMIC DNA]</scope>
    <source>
        <strain evidence="2">ATCC 11170 / ATH 1.1.1 / DSM 467 / LMG 4362 / NCIMB 8255 / S1</strain>
    </source>
</reference>
<dbReference type="EnsemblBacteria" id="ABC22938">
    <property type="protein sequence ID" value="ABC22938"/>
    <property type="gene ID" value="Rru_A2138"/>
</dbReference>
<organism evidence="1 2">
    <name type="scientific">Rhodospirillum rubrum (strain ATCC 11170 / ATH 1.1.1 / DSM 467 / LMG 4362 / NCIMB 8255 / S1)</name>
    <dbReference type="NCBI Taxonomy" id="269796"/>
    <lineage>
        <taxon>Bacteria</taxon>
        <taxon>Pseudomonadati</taxon>
        <taxon>Pseudomonadota</taxon>
        <taxon>Alphaproteobacteria</taxon>
        <taxon>Rhodospirillales</taxon>
        <taxon>Rhodospirillaceae</taxon>
        <taxon>Rhodospirillum</taxon>
    </lineage>
</organism>
<keyword evidence="2" id="KW-1185">Reference proteome</keyword>
<gene>
    <name evidence="1" type="ordered locus">Rru_A2138</name>
</gene>